<keyword evidence="5" id="KW-1003">Cell membrane</keyword>
<comment type="similarity">
    <text evidence="5">Belongs to the 4-toluene sulfonate uptake permease (TSUP) (TC 2.A.102) family.</text>
</comment>
<dbReference type="PANTHER" id="PTHR43483:SF3">
    <property type="entry name" value="MEMBRANE TRANSPORTER PROTEIN HI_0806-RELATED"/>
    <property type="match status" value="1"/>
</dbReference>
<evidence type="ECO:0000313" key="7">
    <source>
        <dbReference type="Proteomes" id="UP000034832"/>
    </source>
</evidence>
<name>A0A4U6BQ64_9BRAD</name>
<sequence length="241" mass="25326">MIYAFILIVGFAAGIISGIVGTGSSIMLLPVLAYAFGPKQAVPIMAIAAIMANLSRIIAWWREVDWRAVAAYAIPGVPAAALGARTLLALPSGVVDVTIGVFLIAMIPLRRWMAAHNFTLPLWSLAIIGAVAGYLTGIVASTGPITVPIFMSYGLVKGALLGTEAAGSLAIYISKAITFQRFDALPLDIILKGLIAGSSLFAGAFIAKRFVVKLDPDAFRLLMDGLMLVAGLSMFWSAIQS</sequence>
<keyword evidence="2 5" id="KW-0812">Transmembrane</keyword>
<dbReference type="Pfam" id="PF01925">
    <property type="entry name" value="TauE"/>
    <property type="match status" value="1"/>
</dbReference>
<gene>
    <name evidence="6" type="ORF">YH63_015060</name>
</gene>
<dbReference type="AlphaFoldDB" id="A0A4U6BQ64"/>
<feature type="transmembrane region" description="Helical" evidence="5">
    <location>
        <begin position="218"/>
        <end position="239"/>
    </location>
</feature>
<dbReference type="RefSeq" id="WP_046826887.1">
    <property type="nucleotide sequence ID" value="NZ_LBIA02000001.1"/>
</dbReference>
<accession>A0A4U6BQ64</accession>
<dbReference type="GO" id="GO:0005886">
    <property type="term" value="C:plasma membrane"/>
    <property type="evidence" value="ECO:0007669"/>
    <property type="project" value="UniProtKB-SubCell"/>
</dbReference>
<evidence type="ECO:0000256" key="4">
    <source>
        <dbReference type="ARBA" id="ARBA00023136"/>
    </source>
</evidence>
<proteinExistence type="inferred from homology"/>
<reference evidence="6" key="1">
    <citation type="submission" date="2019-04" db="EMBL/GenBank/DDBJ databases">
        <title>Whole genome sequencing of cave bacteria.</title>
        <authorList>
            <person name="Gan H.M."/>
            <person name="Barton H."/>
            <person name="Savka M.A."/>
        </authorList>
    </citation>
    <scope>NUCLEOTIDE SEQUENCE [LARGE SCALE GENOMIC DNA]</scope>
    <source>
        <strain evidence="6">LC387</strain>
    </source>
</reference>
<evidence type="ECO:0000256" key="2">
    <source>
        <dbReference type="ARBA" id="ARBA00022692"/>
    </source>
</evidence>
<feature type="transmembrane region" description="Helical" evidence="5">
    <location>
        <begin position="152"/>
        <end position="173"/>
    </location>
</feature>
<dbReference type="Proteomes" id="UP000034832">
    <property type="component" value="Unassembled WGS sequence"/>
</dbReference>
<keyword evidence="4 5" id="KW-0472">Membrane</keyword>
<organism evidence="6 7">
    <name type="scientific">Afipia massiliensis</name>
    <dbReference type="NCBI Taxonomy" id="211460"/>
    <lineage>
        <taxon>Bacteria</taxon>
        <taxon>Pseudomonadati</taxon>
        <taxon>Pseudomonadota</taxon>
        <taxon>Alphaproteobacteria</taxon>
        <taxon>Hyphomicrobiales</taxon>
        <taxon>Nitrobacteraceae</taxon>
        <taxon>Afipia</taxon>
    </lineage>
</organism>
<feature type="transmembrane region" description="Helical" evidence="5">
    <location>
        <begin position="41"/>
        <end position="62"/>
    </location>
</feature>
<protein>
    <recommendedName>
        <fullName evidence="5">Probable membrane transporter protein</fullName>
    </recommendedName>
</protein>
<evidence type="ECO:0000256" key="1">
    <source>
        <dbReference type="ARBA" id="ARBA00004141"/>
    </source>
</evidence>
<evidence type="ECO:0000313" key="6">
    <source>
        <dbReference type="EMBL" id="TKT72639.1"/>
    </source>
</evidence>
<feature type="transmembrane region" description="Helical" evidence="5">
    <location>
        <begin position="6"/>
        <end position="29"/>
    </location>
</feature>
<feature type="transmembrane region" description="Helical" evidence="5">
    <location>
        <begin position="82"/>
        <end position="106"/>
    </location>
</feature>
<dbReference type="EMBL" id="LBIA02000001">
    <property type="protein sequence ID" value="TKT72639.1"/>
    <property type="molecule type" value="Genomic_DNA"/>
</dbReference>
<keyword evidence="3 5" id="KW-1133">Transmembrane helix</keyword>
<dbReference type="PANTHER" id="PTHR43483">
    <property type="entry name" value="MEMBRANE TRANSPORTER PROTEIN HI_0806-RELATED"/>
    <property type="match status" value="1"/>
</dbReference>
<dbReference type="STRING" id="211460.YH63_03950"/>
<keyword evidence="7" id="KW-1185">Reference proteome</keyword>
<feature type="transmembrane region" description="Helical" evidence="5">
    <location>
        <begin position="118"/>
        <end position="140"/>
    </location>
</feature>
<dbReference type="OrthoDB" id="7860953at2"/>
<comment type="caution">
    <text evidence="6">The sequence shown here is derived from an EMBL/GenBank/DDBJ whole genome shotgun (WGS) entry which is preliminary data.</text>
</comment>
<feature type="transmembrane region" description="Helical" evidence="5">
    <location>
        <begin position="185"/>
        <end position="206"/>
    </location>
</feature>
<evidence type="ECO:0000256" key="3">
    <source>
        <dbReference type="ARBA" id="ARBA00022989"/>
    </source>
</evidence>
<evidence type="ECO:0000256" key="5">
    <source>
        <dbReference type="RuleBase" id="RU363041"/>
    </source>
</evidence>
<comment type="subcellular location">
    <subcellularLocation>
        <location evidence="5">Cell membrane</location>
        <topology evidence="5">Multi-pass membrane protein</topology>
    </subcellularLocation>
    <subcellularLocation>
        <location evidence="1">Membrane</location>
        <topology evidence="1">Multi-pass membrane protein</topology>
    </subcellularLocation>
</comment>
<dbReference type="InterPro" id="IPR002781">
    <property type="entry name" value="TM_pro_TauE-like"/>
</dbReference>